<proteinExistence type="predicted"/>
<sequence length="100" mass="11383">MEVLEFEEGRLVNLYWKKFGCKSCEVGSQICVDDQECATPISKCDTNGGSIDCNIRIQLAFSGTDKMLEVLNTWYEVKNLRRYSLVGLYQDISDMSINDP</sequence>
<protein>
    <submittedName>
        <fullName evidence="1">Uncharacterized protein</fullName>
    </submittedName>
</protein>
<keyword evidence="2" id="KW-1185">Reference proteome</keyword>
<dbReference type="Proteomes" id="UP001229421">
    <property type="component" value="Unassembled WGS sequence"/>
</dbReference>
<comment type="caution">
    <text evidence="1">The sequence shown here is derived from an EMBL/GenBank/DDBJ whole genome shotgun (WGS) entry which is preliminary data.</text>
</comment>
<dbReference type="EMBL" id="JAUHHV010000005">
    <property type="protein sequence ID" value="KAK1423848.1"/>
    <property type="molecule type" value="Genomic_DNA"/>
</dbReference>
<name>A0AAD8KLU1_TARER</name>
<organism evidence="1 2">
    <name type="scientific">Tagetes erecta</name>
    <name type="common">African marigold</name>
    <dbReference type="NCBI Taxonomy" id="13708"/>
    <lineage>
        <taxon>Eukaryota</taxon>
        <taxon>Viridiplantae</taxon>
        <taxon>Streptophyta</taxon>
        <taxon>Embryophyta</taxon>
        <taxon>Tracheophyta</taxon>
        <taxon>Spermatophyta</taxon>
        <taxon>Magnoliopsida</taxon>
        <taxon>eudicotyledons</taxon>
        <taxon>Gunneridae</taxon>
        <taxon>Pentapetalae</taxon>
        <taxon>asterids</taxon>
        <taxon>campanulids</taxon>
        <taxon>Asterales</taxon>
        <taxon>Asteraceae</taxon>
        <taxon>Asteroideae</taxon>
        <taxon>Heliantheae alliance</taxon>
        <taxon>Tageteae</taxon>
        <taxon>Tagetes</taxon>
    </lineage>
</organism>
<dbReference type="AlphaFoldDB" id="A0AAD8KLU1"/>
<evidence type="ECO:0000313" key="2">
    <source>
        <dbReference type="Proteomes" id="UP001229421"/>
    </source>
</evidence>
<gene>
    <name evidence="1" type="ORF">QVD17_19157</name>
</gene>
<reference evidence="1" key="1">
    <citation type="journal article" date="2023" name="bioRxiv">
        <title>Improved chromosome-level genome assembly for marigold (Tagetes erecta).</title>
        <authorList>
            <person name="Jiang F."/>
            <person name="Yuan L."/>
            <person name="Wang S."/>
            <person name="Wang H."/>
            <person name="Xu D."/>
            <person name="Wang A."/>
            <person name="Fan W."/>
        </authorList>
    </citation>
    <scope>NUCLEOTIDE SEQUENCE</scope>
    <source>
        <strain evidence="1">WSJ</strain>
        <tissue evidence="1">Leaf</tissue>
    </source>
</reference>
<accession>A0AAD8KLU1</accession>
<evidence type="ECO:0000313" key="1">
    <source>
        <dbReference type="EMBL" id="KAK1423848.1"/>
    </source>
</evidence>